<sequence length="87" mass="9107">MYDPDMKILLAFTAICGLLAAITQSGAAILGLLAGIFIAGFIGIVKLAQGVAEAGVSADREAMLARGMSPGEAEIIAQLRQQRRENF</sequence>
<dbReference type="RefSeq" id="YP_010246115.1">
    <property type="nucleotide sequence ID" value="NC_060133.1"/>
</dbReference>
<dbReference type="Proteomes" id="UP000515957">
    <property type="component" value="Segment"/>
</dbReference>
<dbReference type="EMBL" id="MT658805">
    <property type="protein sequence ID" value="QNJ57046.1"/>
    <property type="molecule type" value="Genomic_DNA"/>
</dbReference>
<evidence type="ECO:0000313" key="2">
    <source>
        <dbReference type="Proteomes" id="UP000515957"/>
    </source>
</evidence>
<gene>
    <name evidence="1" type="primary">2</name>
    <name evidence="1" type="ORF">SEA_RABBITRUN_2</name>
</gene>
<proteinExistence type="predicted"/>
<reference evidence="1 2" key="1">
    <citation type="submission" date="2020-06" db="EMBL/GenBank/DDBJ databases">
        <authorList>
            <person name="Herren C.D."/>
            <person name="Smith Caldas M."/>
            <person name="Brooke G.M."/>
            <person name="Cabrera L.J."/>
            <person name="Caudill C.B."/>
            <person name="Ewell K.O."/>
            <person name="Haas C.L."/>
            <person name="Shapland G.L."/>
            <person name="Sitek C.J."/>
            <person name="Thompson J.S."/>
            <person name="Pollenz R.S."/>
            <person name="Garlena R.A."/>
            <person name="Russell D.A."/>
            <person name="Pope W.H."/>
            <person name="Jacobs-Sera D."/>
            <person name="Hatfull G.F."/>
        </authorList>
    </citation>
    <scope>NUCLEOTIDE SEQUENCE [LARGE SCALE GENOMIC DNA]</scope>
</reference>
<evidence type="ECO:0000313" key="1">
    <source>
        <dbReference type="EMBL" id="QNJ57046.1"/>
    </source>
</evidence>
<organism evidence="1 2">
    <name type="scientific">Gordonia phage Rabbitrun</name>
    <dbReference type="NCBI Taxonomy" id="2762280"/>
    <lineage>
        <taxon>Viruses</taxon>
        <taxon>Duplodnaviria</taxon>
        <taxon>Heunggongvirae</taxon>
        <taxon>Uroviricota</taxon>
        <taxon>Caudoviricetes</taxon>
        <taxon>Deeyouvirinae</taxon>
        <taxon>Nevillevirus</taxon>
        <taxon>Nevillevirus rabbitrun</taxon>
    </lineage>
</organism>
<name>A0A7G8LIH4_9CAUD</name>
<protein>
    <submittedName>
        <fullName evidence="1">Membrane protein</fullName>
    </submittedName>
</protein>
<dbReference type="KEGG" id="vg:70080652"/>
<accession>A0A7G8LIH4</accession>
<keyword evidence="2" id="KW-1185">Reference proteome</keyword>
<dbReference type="GeneID" id="70080652"/>